<accession>B0WBE8</accession>
<evidence type="ECO:0000313" key="3">
    <source>
        <dbReference type="EnsemblMetazoa" id="CPIJ004446-PA"/>
    </source>
</evidence>
<dbReference type="VEuPathDB" id="VectorBase:CPIJ004446"/>
<protein>
    <submittedName>
        <fullName evidence="2 3">Importin beta-3</fullName>
    </submittedName>
</protein>
<dbReference type="VEuPathDB" id="VectorBase:CQUJHB001932"/>
<reference evidence="2" key="1">
    <citation type="submission" date="2007-03" db="EMBL/GenBank/DDBJ databases">
        <title>Annotation of Culex pipiens quinquefasciatus.</title>
        <authorList>
            <consortium name="The Broad Institute Genome Sequencing Platform"/>
            <person name="Atkinson P.W."/>
            <person name="Hemingway J."/>
            <person name="Christensen B.M."/>
            <person name="Higgs S."/>
            <person name="Kodira C."/>
            <person name="Hannick L."/>
            <person name="Megy K."/>
            <person name="O'Leary S."/>
            <person name="Pearson M."/>
            <person name="Haas B.J."/>
            <person name="Mauceli E."/>
            <person name="Wortman J.R."/>
            <person name="Lee N.H."/>
            <person name="Guigo R."/>
            <person name="Stanke M."/>
            <person name="Alvarado L."/>
            <person name="Amedeo P."/>
            <person name="Antoine C.H."/>
            <person name="Arensburger P."/>
            <person name="Bidwell S.L."/>
            <person name="Crawford M."/>
            <person name="Camaro F."/>
            <person name="Devon K."/>
            <person name="Engels R."/>
            <person name="Hammond M."/>
            <person name="Howarth C."/>
            <person name="Koehrsen M."/>
            <person name="Lawson D."/>
            <person name="Montgomery P."/>
            <person name="Nene V."/>
            <person name="Nusbaum C."/>
            <person name="Puiu D."/>
            <person name="Romero-Severson J."/>
            <person name="Severson D.W."/>
            <person name="Shumway M."/>
            <person name="Sisk P."/>
            <person name="Stolte C."/>
            <person name="Zeng Q."/>
            <person name="Eisenstadt E."/>
            <person name="Fraser-Liggett C."/>
            <person name="Strausberg R."/>
            <person name="Galagan J."/>
            <person name="Birren B."/>
            <person name="Collins F.H."/>
        </authorList>
    </citation>
    <scope>NUCLEOTIDE SEQUENCE [LARGE SCALE GENOMIC DNA]</scope>
    <source>
        <strain evidence="2">JHB</strain>
    </source>
</reference>
<reference evidence="3" key="2">
    <citation type="submission" date="2020-05" db="UniProtKB">
        <authorList>
            <consortium name="EnsemblMetazoa"/>
        </authorList>
    </citation>
    <scope>IDENTIFICATION</scope>
    <source>
        <strain evidence="3">JHB</strain>
    </source>
</reference>
<dbReference type="STRING" id="7176.B0WBE8"/>
<dbReference type="HOGENOM" id="CLU_710299_0_0_1"/>
<proteinExistence type="predicted"/>
<sequence length="389" mass="44381">MSKSRSGANITKKVCHLVAKKRRLAQKKLTDLLRKICEVVAEVARNLIDNNGSNPWPEFLHFPFQSGSAPTVQFQESAQRIFSSVPGIFSNQQDQHLQPDKQMLRCASRRFAPSVRFFLLHDKEDNVHRQFGDLLPRVIMVPAESIDEVIVSLLENAPDTVRKRVEKYLTSLVPLVLQMTTQGRRKPQADGNQGLDTDFAPVFEKKFHEQFIPRLLSMMCKIRECRLTPERLWSRIRIVPSCPKKTCLGANLQDIGQTVRAVFITGDGTGHEDGLDETEMGLLDNDEVQNVEWDNNWQFLGIRTAGIEDKEMSVCYASELKDGFANYAEEVVRLMVSKVKFYFHDGVRKAVGESLAYLLYYAKIKGPTYLEGMWLNIFPLCLFKGHQNV</sequence>
<dbReference type="OrthoDB" id="543373at2759"/>
<dbReference type="SUPFAM" id="SSF48371">
    <property type="entry name" value="ARM repeat"/>
    <property type="match status" value="1"/>
</dbReference>
<dbReference type="Gene3D" id="1.25.10.10">
    <property type="entry name" value="Leucine-rich Repeat Variant"/>
    <property type="match status" value="2"/>
</dbReference>
<gene>
    <name evidence="3" type="primary">6035922</name>
    <name evidence="2" type="ORF">CpipJ_CPIJ004446</name>
</gene>
<dbReference type="Proteomes" id="UP000002320">
    <property type="component" value="Unassembled WGS sequence"/>
</dbReference>
<dbReference type="eggNOG" id="KOG2171">
    <property type="taxonomic scope" value="Eukaryota"/>
</dbReference>
<dbReference type="KEGG" id="cqu:CpipJ_CPIJ004446"/>
<dbReference type="EMBL" id="DS231879">
    <property type="protein sequence ID" value="EDS42387.1"/>
    <property type="molecule type" value="Genomic_DNA"/>
</dbReference>
<name>B0WBE8_CULQU</name>
<dbReference type="Pfam" id="PF25780">
    <property type="entry name" value="TPR_IPO5"/>
    <property type="match status" value="1"/>
</dbReference>
<dbReference type="EnsemblMetazoa" id="CPIJ004446-RA">
    <property type="protein sequence ID" value="CPIJ004446-PA"/>
    <property type="gene ID" value="CPIJ004446"/>
</dbReference>
<dbReference type="InParanoid" id="B0WBE8"/>
<evidence type="ECO:0000259" key="1">
    <source>
        <dbReference type="Pfam" id="PF25780"/>
    </source>
</evidence>
<dbReference type="InterPro" id="IPR057672">
    <property type="entry name" value="TPR_IPO4/5"/>
</dbReference>
<feature type="domain" description="IPO4/5-like TPR repeats" evidence="1">
    <location>
        <begin position="33"/>
        <end position="167"/>
    </location>
</feature>
<evidence type="ECO:0000313" key="4">
    <source>
        <dbReference type="Proteomes" id="UP000002320"/>
    </source>
</evidence>
<dbReference type="InterPro" id="IPR016024">
    <property type="entry name" value="ARM-type_fold"/>
</dbReference>
<dbReference type="InterPro" id="IPR011989">
    <property type="entry name" value="ARM-like"/>
</dbReference>
<dbReference type="AlphaFoldDB" id="B0WBE8"/>
<evidence type="ECO:0000313" key="2">
    <source>
        <dbReference type="EMBL" id="EDS42387.1"/>
    </source>
</evidence>
<organism>
    <name type="scientific">Culex quinquefasciatus</name>
    <name type="common">Southern house mosquito</name>
    <name type="synonym">Culex pungens</name>
    <dbReference type="NCBI Taxonomy" id="7176"/>
    <lineage>
        <taxon>Eukaryota</taxon>
        <taxon>Metazoa</taxon>
        <taxon>Ecdysozoa</taxon>
        <taxon>Arthropoda</taxon>
        <taxon>Hexapoda</taxon>
        <taxon>Insecta</taxon>
        <taxon>Pterygota</taxon>
        <taxon>Neoptera</taxon>
        <taxon>Endopterygota</taxon>
        <taxon>Diptera</taxon>
        <taxon>Nematocera</taxon>
        <taxon>Culicoidea</taxon>
        <taxon>Culicidae</taxon>
        <taxon>Culicinae</taxon>
        <taxon>Culicini</taxon>
        <taxon>Culex</taxon>
        <taxon>Culex</taxon>
    </lineage>
</organism>
<keyword evidence="4" id="KW-1185">Reference proteome</keyword>